<dbReference type="HAMAP" id="MF_00197">
    <property type="entry name" value="DAP_epimerase"/>
    <property type="match status" value="1"/>
</dbReference>
<feature type="binding site" evidence="9">
    <location>
        <begin position="221"/>
        <end position="222"/>
    </location>
    <ligand>
        <name>substrate</name>
    </ligand>
</feature>
<dbReference type="InterPro" id="IPR018510">
    <property type="entry name" value="DAP_epimerase_AS"/>
</dbReference>
<dbReference type="InterPro" id="IPR001653">
    <property type="entry name" value="DAP_epimerase_DapF"/>
</dbReference>
<evidence type="ECO:0000256" key="7">
    <source>
        <dbReference type="ARBA" id="ARBA00023235"/>
    </source>
</evidence>
<evidence type="ECO:0000256" key="1">
    <source>
        <dbReference type="ARBA" id="ARBA00005196"/>
    </source>
</evidence>
<evidence type="ECO:0000256" key="3">
    <source>
        <dbReference type="ARBA" id="ARBA00013080"/>
    </source>
</evidence>
<dbReference type="GO" id="GO:0008837">
    <property type="term" value="F:diaminopimelate epimerase activity"/>
    <property type="evidence" value="ECO:0007669"/>
    <property type="project" value="UniProtKB-UniRule"/>
</dbReference>
<feature type="active site" evidence="10">
    <location>
        <position position="74"/>
    </location>
</feature>
<evidence type="ECO:0000256" key="6">
    <source>
        <dbReference type="ARBA" id="ARBA00023154"/>
    </source>
</evidence>
<dbReference type="FunFam" id="3.10.310.10:FF:000001">
    <property type="entry name" value="Diaminopimelate epimerase"/>
    <property type="match status" value="1"/>
</dbReference>
<comment type="caution">
    <text evidence="9">Lacks conserved residue(s) required for the propagation of feature annotation.</text>
</comment>
<feature type="binding site" evidence="9">
    <location>
        <begin position="211"/>
        <end position="212"/>
    </location>
    <ligand>
        <name>substrate</name>
    </ligand>
</feature>
<comment type="catalytic activity">
    <reaction evidence="8 9">
        <text>(2S,6S)-2,6-diaminopimelate = meso-2,6-diaminopimelate</text>
        <dbReference type="Rhea" id="RHEA:15393"/>
        <dbReference type="ChEBI" id="CHEBI:57609"/>
        <dbReference type="ChEBI" id="CHEBI:57791"/>
        <dbReference type="EC" id="5.1.1.7"/>
    </reaction>
</comment>
<dbReference type="PANTHER" id="PTHR31689:SF0">
    <property type="entry name" value="DIAMINOPIMELATE EPIMERASE"/>
    <property type="match status" value="1"/>
</dbReference>
<feature type="binding site" evidence="9">
    <location>
        <position position="193"/>
    </location>
    <ligand>
        <name>substrate</name>
    </ligand>
</feature>
<dbReference type="UniPathway" id="UPA00034">
    <property type="reaction ID" value="UER00025"/>
</dbReference>
<dbReference type="PANTHER" id="PTHR31689">
    <property type="entry name" value="DIAMINOPIMELATE EPIMERASE, CHLOROPLASTIC"/>
    <property type="match status" value="1"/>
</dbReference>
<keyword evidence="6 9" id="KW-0457">Lysine biosynthesis</keyword>
<evidence type="ECO:0000256" key="4">
    <source>
        <dbReference type="ARBA" id="ARBA00022490"/>
    </source>
</evidence>
<evidence type="ECO:0000256" key="2">
    <source>
        <dbReference type="ARBA" id="ARBA00010219"/>
    </source>
</evidence>
<dbReference type="EMBL" id="LR590481">
    <property type="protein sequence ID" value="VTQ88024.1"/>
    <property type="molecule type" value="Genomic_DNA"/>
</dbReference>
<keyword evidence="7 9" id="KW-0413">Isomerase</keyword>
<dbReference type="Proteomes" id="UP000308489">
    <property type="component" value="Chromosome 1"/>
</dbReference>
<sequence>MREITFTKMEGLGNDFVMIYDKNHDINNESVFTKKLCDRNFGIGADGVIFIGESKVAHIRMVIYNADGSHATMCGNGIRCFAKYVWDKNIVRENPIKIETDDGIKYATLFIENNKLSEVEINMGTWSFAPEKVPVTGENEIIEKELVIGSKQYSISSLHMGVPHTVIYTSLDKVNIEEGSKIEGYELFPTGTNVNFCEKIDEHNIKVKTWERGAGATLACGTGSCASVIVGHNIGLLKDRVKVVVPGGELLVTLKNGEAYMRGKANTVFEGIIKL</sequence>
<evidence type="ECO:0000313" key="11">
    <source>
        <dbReference type="EMBL" id="VTQ88024.1"/>
    </source>
</evidence>
<comment type="similarity">
    <text evidence="2 9">Belongs to the diaminopimelate epimerase family.</text>
</comment>
<dbReference type="SUPFAM" id="SSF54506">
    <property type="entry name" value="Diaminopimelate epimerase-like"/>
    <property type="match status" value="2"/>
</dbReference>
<dbReference type="GO" id="GO:0005829">
    <property type="term" value="C:cytosol"/>
    <property type="evidence" value="ECO:0007669"/>
    <property type="project" value="TreeGrafter"/>
</dbReference>
<dbReference type="EC" id="5.1.1.7" evidence="3 9"/>
<dbReference type="AlphaFoldDB" id="A0A4U9R8W8"/>
<dbReference type="NCBIfam" id="TIGR00652">
    <property type="entry name" value="DapF"/>
    <property type="match status" value="1"/>
</dbReference>
<feature type="binding site" evidence="9">
    <location>
        <position position="14"/>
    </location>
    <ligand>
        <name>substrate</name>
    </ligand>
</feature>
<dbReference type="PROSITE" id="PS01326">
    <property type="entry name" value="DAP_EPIMERASE"/>
    <property type="match status" value="1"/>
</dbReference>
<proteinExistence type="inferred from homology"/>
<keyword evidence="5 9" id="KW-0028">Amino-acid biosynthesis</keyword>
<feature type="binding site" evidence="9">
    <location>
        <begin position="75"/>
        <end position="76"/>
    </location>
    <ligand>
        <name>substrate</name>
    </ligand>
</feature>
<evidence type="ECO:0000256" key="9">
    <source>
        <dbReference type="HAMAP-Rule" id="MF_00197"/>
    </source>
</evidence>
<evidence type="ECO:0000256" key="5">
    <source>
        <dbReference type="ARBA" id="ARBA00022605"/>
    </source>
</evidence>
<feature type="active site" description="Proton donor" evidence="9">
    <location>
        <position position="74"/>
    </location>
</feature>
<comment type="subunit">
    <text evidence="9">Homodimer.</text>
</comment>
<feature type="site" description="Could be important to modulate the pK values of the two catalytic cysteine residues" evidence="9">
    <location>
        <position position="211"/>
    </location>
</feature>
<dbReference type="Pfam" id="PF01678">
    <property type="entry name" value="DAP_epimerase"/>
    <property type="match status" value="2"/>
</dbReference>
<dbReference type="Gene3D" id="3.10.310.10">
    <property type="entry name" value="Diaminopimelate Epimerase, Chain A, domain 1"/>
    <property type="match status" value="2"/>
</dbReference>
<gene>
    <name evidence="9 11" type="primary">dapF</name>
    <name evidence="11" type="ORF">NCTC503_01171</name>
</gene>
<keyword evidence="12" id="KW-1185">Reference proteome</keyword>
<feature type="binding site" evidence="9">
    <location>
        <position position="65"/>
    </location>
    <ligand>
        <name>substrate</name>
    </ligand>
</feature>
<accession>A0A4U9R8W8</accession>
<comment type="subcellular location">
    <subcellularLocation>
        <location evidence="9">Cytoplasm</location>
    </subcellularLocation>
</comment>
<evidence type="ECO:0000313" key="12">
    <source>
        <dbReference type="Proteomes" id="UP000308489"/>
    </source>
</evidence>
<feature type="site" description="Could be important to modulate the pK values of the two catalytic cysteine residues" evidence="9">
    <location>
        <position position="164"/>
    </location>
</feature>
<comment type="pathway">
    <text evidence="1 9">Amino-acid biosynthesis; L-lysine biosynthesis via DAP pathway; DL-2,6-diaminopimelate from LL-2,6-diaminopimelate: step 1/1.</text>
</comment>
<evidence type="ECO:0000256" key="8">
    <source>
        <dbReference type="ARBA" id="ARBA00051712"/>
    </source>
</evidence>
<evidence type="ECO:0000256" key="10">
    <source>
        <dbReference type="PROSITE-ProRule" id="PRU10125"/>
    </source>
</evidence>
<feature type="active site" description="Proton acceptor" evidence="9">
    <location>
        <position position="220"/>
    </location>
</feature>
<organism evidence="11 12">
    <name type="scientific">Hathewaya histolytica</name>
    <name type="common">Clostridium histolyticum</name>
    <dbReference type="NCBI Taxonomy" id="1498"/>
    <lineage>
        <taxon>Bacteria</taxon>
        <taxon>Bacillati</taxon>
        <taxon>Bacillota</taxon>
        <taxon>Clostridia</taxon>
        <taxon>Eubacteriales</taxon>
        <taxon>Clostridiaceae</taxon>
        <taxon>Hathewaya</taxon>
    </lineage>
</organism>
<comment type="function">
    <text evidence="9">Catalyzes the stereoinversion of LL-2,6-diaminopimelate (L,L-DAP) to meso-diaminopimelate (meso-DAP), a precursor of L-lysine and an essential component of the bacterial peptidoglycan.</text>
</comment>
<dbReference type="GO" id="GO:0009089">
    <property type="term" value="P:lysine biosynthetic process via diaminopimelate"/>
    <property type="evidence" value="ECO:0007669"/>
    <property type="project" value="UniProtKB-UniRule"/>
</dbReference>
<name>A0A4U9R8W8_HATHI</name>
<reference evidence="11 12" key="1">
    <citation type="submission" date="2019-05" db="EMBL/GenBank/DDBJ databases">
        <authorList>
            <consortium name="Pathogen Informatics"/>
        </authorList>
    </citation>
    <scope>NUCLEOTIDE SEQUENCE [LARGE SCALE GENOMIC DNA]</scope>
    <source>
        <strain evidence="11 12">NCTC503</strain>
    </source>
</reference>
<dbReference type="KEGG" id="hhw:NCTC503_01171"/>
<protein>
    <recommendedName>
        <fullName evidence="3 9">Diaminopimelate epimerase</fullName>
        <shortName evidence="9">DAP epimerase</shortName>
        <ecNumber evidence="3 9">5.1.1.7</ecNumber>
    </recommendedName>
    <alternativeName>
        <fullName evidence="9">PLP-independent amino acid racemase</fullName>
    </alternativeName>
</protein>
<keyword evidence="4 9" id="KW-0963">Cytoplasm</keyword>